<dbReference type="InterPro" id="IPR025378">
    <property type="entry name" value="DUF4368"/>
</dbReference>
<evidence type="ECO:0000259" key="1">
    <source>
        <dbReference type="Pfam" id="PF14287"/>
    </source>
</evidence>
<proteinExistence type="predicted"/>
<comment type="caution">
    <text evidence="2">The sequence shown here is derived from an EMBL/GenBank/DDBJ whole genome shotgun (WGS) entry which is preliminary data.</text>
</comment>
<sequence>MKEKWVGLMKQYVNPTELTAELLNTLIEKVLVHEAVKGEDGSREQEVEIFYRFIGKID</sequence>
<evidence type="ECO:0000313" key="3">
    <source>
        <dbReference type="Proteomes" id="UP000182121"/>
    </source>
</evidence>
<feature type="domain" description="DUF4368" evidence="1">
    <location>
        <begin position="3"/>
        <end position="58"/>
    </location>
</feature>
<dbReference type="Proteomes" id="UP000182121">
    <property type="component" value="Unassembled WGS sequence"/>
</dbReference>
<organism evidence="2 3">
    <name type="scientific">Enterocloster clostridioformis</name>
    <dbReference type="NCBI Taxonomy" id="1531"/>
    <lineage>
        <taxon>Bacteria</taxon>
        <taxon>Bacillati</taxon>
        <taxon>Bacillota</taxon>
        <taxon>Clostridia</taxon>
        <taxon>Lachnospirales</taxon>
        <taxon>Lachnospiraceae</taxon>
        <taxon>Enterocloster</taxon>
    </lineage>
</organism>
<gene>
    <name evidence="2" type="ORF">SAMN05216521_10694</name>
</gene>
<dbReference type="AlphaFoldDB" id="A0A1I0JUC2"/>
<protein>
    <recommendedName>
        <fullName evidence="1">DUF4368 domain-containing protein</fullName>
    </recommendedName>
</protein>
<evidence type="ECO:0000313" key="2">
    <source>
        <dbReference type="EMBL" id="SEU14331.1"/>
    </source>
</evidence>
<accession>A0A1I0JUC2</accession>
<dbReference type="EMBL" id="FOIO01000069">
    <property type="protein sequence ID" value="SEU14331.1"/>
    <property type="molecule type" value="Genomic_DNA"/>
</dbReference>
<reference evidence="2 3" key="1">
    <citation type="submission" date="2016-10" db="EMBL/GenBank/DDBJ databases">
        <authorList>
            <person name="Varghese N."/>
            <person name="Submissions S."/>
        </authorList>
    </citation>
    <scope>NUCLEOTIDE SEQUENCE [LARGE SCALE GENOMIC DNA]</scope>
    <source>
        <strain evidence="2 3">NLAE-zl-C196</strain>
    </source>
</reference>
<dbReference type="Pfam" id="PF14287">
    <property type="entry name" value="DUF4368"/>
    <property type="match status" value="1"/>
</dbReference>
<name>A0A1I0JUC2_9FIRM</name>